<evidence type="ECO:0008006" key="3">
    <source>
        <dbReference type="Google" id="ProtNLM"/>
    </source>
</evidence>
<accession>A0A1A0VPM3</accession>
<sequence length="444" mass="46794">MWDLVFNEKGKLTTPDCATFLGELADKGITDLFIFSHGWGTSETSARELYNAMFPLIQQAANGVDGMGKLGFAGIYWPSLWFPDTPATPAQQAGSTQAGNGAIEDASSGAAVLSGAQIARSLLPGFENAQQETVTKIGRLIDEGVAVVGTGESDTAKESRLQELNGLLQSLLPPEPDGEVEDQGETALLRTTDPKRDYQAVAEIFGSAPPGSATQGLGDWFATAINGAKDVVRIFSYTVMKARAGEIGRSGLGPLLDQLHQNSSGVRVHLIGHSFGARLVSFALAGIDSSDASPIASLLLVQGAFSHWSFAHAKDNPFGKSGALHEFADRVHGPLVATFSVYDWAVCRWYPKASFLSGQDTQAETAGRWGGMGSDGYQAVNPYVDLIMPEEGGLDYQLAAGTFHRVNAANVINDVTGGLFAGAHSDIRKLALAQLAVAAAAVHV</sequence>
<dbReference type="InterPro" id="IPR029058">
    <property type="entry name" value="AB_hydrolase_fold"/>
</dbReference>
<comment type="caution">
    <text evidence="1">The sequence shown here is derived from an EMBL/GenBank/DDBJ whole genome shotgun (WGS) entry which is preliminary data.</text>
</comment>
<proteinExistence type="predicted"/>
<protein>
    <recommendedName>
        <fullName evidence="3">Serine-threonine protein kinase</fullName>
    </recommendedName>
</protein>
<organism evidence="1 2">
    <name type="scientific">Mycobacterium colombiense</name>
    <dbReference type="NCBI Taxonomy" id="339268"/>
    <lineage>
        <taxon>Bacteria</taxon>
        <taxon>Bacillati</taxon>
        <taxon>Actinomycetota</taxon>
        <taxon>Actinomycetes</taxon>
        <taxon>Mycobacteriales</taxon>
        <taxon>Mycobacteriaceae</taxon>
        <taxon>Mycobacterium</taxon>
        <taxon>Mycobacterium avium complex (MAC)</taxon>
    </lineage>
</organism>
<evidence type="ECO:0000313" key="1">
    <source>
        <dbReference type="EMBL" id="OBB85146.1"/>
    </source>
</evidence>
<evidence type="ECO:0000313" key="2">
    <source>
        <dbReference type="Proteomes" id="UP000091914"/>
    </source>
</evidence>
<gene>
    <name evidence="1" type="ORF">A5760_08885</name>
</gene>
<name>A0A1A0VPM3_9MYCO</name>
<dbReference type="AlphaFoldDB" id="A0A1A0VPM3"/>
<dbReference type="EMBL" id="LZSX01000041">
    <property type="protein sequence ID" value="OBB85146.1"/>
    <property type="molecule type" value="Genomic_DNA"/>
</dbReference>
<dbReference type="SUPFAM" id="SSF53474">
    <property type="entry name" value="alpha/beta-Hydrolases"/>
    <property type="match status" value="1"/>
</dbReference>
<dbReference type="Proteomes" id="UP000091914">
    <property type="component" value="Unassembled WGS sequence"/>
</dbReference>
<reference evidence="1 2" key="1">
    <citation type="submission" date="2016-06" db="EMBL/GenBank/DDBJ databases">
        <authorList>
            <person name="Kjaerup R.B."/>
            <person name="Dalgaard T.S."/>
            <person name="Juul-Madsen H.R."/>
        </authorList>
    </citation>
    <scope>NUCLEOTIDE SEQUENCE [LARGE SCALE GENOMIC DNA]</scope>
    <source>
        <strain evidence="1 2">852002-51834_SCH5396731</strain>
    </source>
</reference>